<proteinExistence type="predicted"/>
<dbReference type="EMBL" id="JROU02001203">
    <property type="protein sequence ID" value="OEH77115.1"/>
    <property type="molecule type" value="Genomic_DNA"/>
</dbReference>
<dbReference type="AlphaFoldDB" id="A0A1D3D102"/>
<keyword evidence="2" id="KW-1185">Reference proteome</keyword>
<dbReference type="InParanoid" id="A0A1D3D102"/>
<gene>
    <name evidence="1" type="ORF">cyc_08406</name>
</gene>
<evidence type="ECO:0000313" key="2">
    <source>
        <dbReference type="Proteomes" id="UP000095192"/>
    </source>
</evidence>
<name>A0A1D3D102_9EIME</name>
<protein>
    <submittedName>
        <fullName evidence="1">Uncharacterized protein</fullName>
    </submittedName>
</protein>
<organism evidence="1 2">
    <name type="scientific">Cyclospora cayetanensis</name>
    <dbReference type="NCBI Taxonomy" id="88456"/>
    <lineage>
        <taxon>Eukaryota</taxon>
        <taxon>Sar</taxon>
        <taxon>Alveolata</taxon>
        <taxon>Apicomplexa</taxon>
        <taxon>Conoidasida</taxon>
        <taxon>Coccidia</taxon>
        <taxon>Eucoccidiorida</taxon>
        <taxon>Eimeriorina</taxon>
        <taxon>Eimeriidae</taxon>
        <taxon>Cyclospora</taxon>
    </lineage>
</organism>
<dbReference type="VEuPathDB" id="ToxoDB:cyc_08406"/>
<dbReference type="Proteomes" id="UP000095192">
    <property type="component" value="Unassembled WGS sequence"/>
</dbReference>
<reference evidence="1 2" key="1">
    <citation type="journal article" date="2016" name="BMC Genomics">
        <title>Comparative genomics reveals Cyclospora cayetanensis possesses coccidia-like metabolism and invasion components but unique surface antigens.</title>
        <authorList>
            <person name="Liu S."/>
            <person name="Wang L."/>
            <person name="Zheng H."/>
            <person name="Xu Z."/>
            <person name="Roellig D.M."/>
            <person name="Li N."/>
            <person name="Frace M.A."/>
            <person name="Tang K."/>
            <person name="Arrowood M.J."/>
            <person name="Moss D.M."/>
            <person name="Zhang L."/>
            <person name="Feng Y."/>
            <person name="Xiao L."/>
        </authorList>
    </citation>
    <scope>NUCLEOTIDE SEQUENCE [LARGE SCALE GENOMIC DNA]</scope>
    <source>
        <strain evidence="1 2">CHN_HEN01</strain>
    </source>
</reference>
<comment type="caution">
    <text evidence="1">The sequence shown here is derived from an EMBL/GenBank/DDBJ whole genome shotgun (WGS) entry which is preliminary data.</text>
</comment>
<accession>A0A1D3D102</accession>
<evidence type="ECO:0000313" key="1">
    <source>
        <dbReference type="EMBL" id="OEH77115.1"/>
    </source>
</evidence>
<sequence length="71" mass="8172">MWTRERTSWLLPFERRKRRRASPPAIFASSNPSTRWAACEEAAALCGFEDMGRLLKEADAYLQQQIISPTT</sequence>